<gene>
    <name evidence="2" type="ORF">AVDCRST_MAG58-3786</name>
</gene>
<evidence type="ECO:0000259" key="1">
    <source>
        <dbReference type="Pfam" id="PF00144"/>
    </source>
</evidence>
<dbReference type="AlphaFoldDB" id="A0A6J4RA16"/>
<dbReference type="InterPro" id="IPR050789">
    <property type="entry name" value="Diverse_Enzym_Activities"/>
</dbReference>
<dbReference type="Pfam" id="PF00144">
    <property type="entry name" value="Beta-lactamase"/>
    <property type="match status" value="1"/>
</dbReference>
<feature type="domain" description="Beta-lactamase-related" evidence="1">
    <location>
        <begin position="122"/>
        <end position="396"/>
    </location>
</feature>
<organism evidence="2">
    <name type="scientific">uncultured Rubrobacteraceae bacterium</name>
    <dbReference type="NCBI Taxonomy" id="349277"/>
    <lineage>
        <taxon>Bacteria</taxon>
        <taxon>Bacillati</taxon>
        <taxon>Actinomycetota</taxon>
        <taxon>Rubrobacteria</taxon>
        <taxon>Rubrobacterales</taxon>
        <taxon>Rubrobacteraceae</taxon>
        <taxon>environmental samples</taxon>
    </lineage>
</organism>
<dbReference type="InterPro" id="IPR001466">
    <property type="entry name" value="Beta-lactam-related"/>
</dbReference>
<dbReference type="PANTHER" id="PTHR43283">
    <property type="entry name" value="BETA-LACTAMASE-RELATED"/>
    <property type="match status" value="1"/>
</dbReference>
<protein>
    <recommendedName>
        <fullName evidence="1">Beta-lactamase-related domain-containing protein</fullName>
    </recommendedName>
</protein>
<evidence type="ECO:0000313" key="2">
    <source>
        <dbReference type="EMBL" id="CAA9468342.1"/>
    </source>
</evidence>
<sequence>MFGKRYLRWLAVVLSLIAILLLGIIAAAATADRFYASRIVAWRNADFRDFERFPSRPVPAGAEAFSFEPAPKNPPEYLRTVTYRRDAPEPTTPRESMATTLDSLGGKEVTEPLDGFLADTGTTAFVVIHDDALLYERYFNGYDRKSTQTSFSTAKSFVSALVGLAIEEGHIGSVDDPITEYLPELEGRGMEKVTIRHLLTMSSGLEYSGEGGGGGPLGDDAKTYYDPNLRELALTVKPEVEPGRRWEYNNYHPLLLGMILERATDRPVAVYLSQKLWRPIGMEADGSWSLDSEASGFEKMESGINGKAIDFAKFGLLYMNRGEWNGEQVVPAGWVEQSTRADTTSDPADFYQYFWWVDLVEPERGRFMARGNLGQYIYVVPDKDLVIVRMGESFGYNRWPELLRSIADKAPS</sequence>
<proteinExistence type="predicted"/>
<dbReference type="InterPro" id="IPR012338">
    <property type="entry name" value="Beta-lactam/transpept-like"/>
</dbReference>
<name>A0A6J4RA16_9ACTN</name>
<dbReference type="Gene3D" id="3.40.710.10">
    <property type="entry name" value="DD-peptidase/beta-lactamase superfamily"/>
    <property type="match status" value="1"/>
</dbReference>
<dbReference type="EMBL" id="CADCVF010000077">
    <property type="protein sequence ID" value="CAA9468342.1"/>
    <property type="molecule type" value="Genomic_DNA"/>
</dbReference>
<accession>A0A6J4RA16</accession>
<dbReference type="SUPFAM" id="SSF56601">
    <property type="entry name" value="beta-lactamase/transpeptidase-like"/>
    <property type="match status" value="1"/>
</dbReference>
<dbReference type="PANTHER" id="PTHR43283:SF7">
    <property type="entry name" value="BETA-LACTAMASE-RELATED DOMAIN-CONTAINING PROTEIN"/>
    <property type="match status" value="1"/>
</dbReference>
<reference evidence="2" key="1">
    <citation type="submission" date="2020-02" db="EMBL/GenBank/DDBJ databases">
        <authorList>
            <person name="Meier V. D."/>
        </authorList>
    </citation>
    <scope>NUCLEOTIDE SEQUENCE</scope>
    <source>
        <strain evidence="2">AVDCRST_MAG58</strain>
    </source>
</reference>